<evidence type="ECO:0000313" key="2">
    <source>
        <dbReference type="Proteomes" id="UP000054270"/>
    </source>
</evidence>
<sequence length="224" mass="24278">MATKYKIPRFRDWSRTTLLSCSQDVPASWSPAVIVLASAPPDRGVALEALICDVLTPRADEQPKYTPAETRGLRQLQGYIYYHELLKLNAVAASSPARGWTPAQMGVLFRGFWSISRYWDTLKTPPQTERPGAAAAAGKDHDAVCATQWKRMWRRGRALGLRGQARVLAGARARGARGVRRGGHGGALWVPLRRRGGGGAPYAAERVGRSFSRSAGGARGGGKV</sequence>
<name>A0A0D2PGK5_HYPSF</name>
<dbReference type="OrthoDB" id="2886395at2759"/>
<proteinExistence type="predicted"/>
<organism evidence="1 2">
    <name type="scientific">Hypholoma sublateritium (strain FD-334 SS-4)</name>
    <dbReference type="NCBI Taxonomy" id="945553"/>
    <lineage>
        <taxon>Eukaryota</taxon>
        <taxon>Fungi</taxon>
        <taxon>Dikarya</taxon>
        <taxon>Basidiomycota</taxon>
        <taxon>Agaricomycotina</taxon>
        <taxon>Agaricomycetes</taxon>
        <taxon>Agaricomycetidae</taxon>
        <taxon>Agaricales</taxon>
        <taxon>Agaricineae</taxon>
        <taxon>Strophariaceae</taxon>
        <taxon>Hypholoma</taxon>
    </lineage>
</organism>
<keyword evidence="2" id="KW-1185">Reference proteome</keyword>
<evidence type="ECO:0000313" key="1">
    <source>
        <dbReference type="EMBL" id="KJA19210.1"/>
    </source>
</evidence>
<gene>
    <name evidence="1" type="ORF">HYPSUDRAFT_899137</name>
</gene>
<accession>A0A0D2PGK5</accession>
<protein>
    <submittedName>
        <fullName evidence="1">Uncharacterized protein</fullName>
    </submittedName>
</protein>
<dbReference type="Proteomes" id="UP000054270">
    <property type="component" value="Unassembled WGS sequence"/>
</dbReference>
<dbReference type="EMBL" id="KN817580">
    <property type="protein sequence ID" value="KJA19210.1"/>
    <property type="molecule type" value="Genomic_DNA"/>
</dbReference>
<reference evidence="2" key="1">
    <citation type="submission" date="2014-04" db="EMBL/GenBank/DDBJ databases">
        <title>Evolutionary Origins and Diversification of the Mycorrhizal Mutualists.</title>
        <authorList>
            <consortium name="DOE Joint Genome Institute"/>
            <consortium name="Mycorrhizal Genomics Consortium"/>
            <person name="Kohler A."/>
            <person name="Kuo A."/>
            <person name="Nagy L.G."/>
            <person name="Floudas D."/>
            <person name="Copeland A."/>
            <person name="Barry K.W."/>
            <person name="Cichocki N."/>
            <person name="Veneault-Fourrey C."/>
            <person name="LaButti K."/>
            <person name="Lindquist E.A."/>
            <person name="Lipzen A."/>
            <person name="Lundell T."/>
            <person name="Morin E."/>
            <person name="Murat C."/>
            <person name="Riley R."/>
            <person name="Ohm R."/>
            <person name="Sun H."/>
            <person name="Tunlid A."/>
            <person name="Henrissat B."/>
            <person name="Grigoriev I.V."/>
            <person name="Hibbett D.S."/>
            <person name="Martin F."/>
        </authorList>
    </citation>
    <scope>NUCLEOTIDE SEQUENCE [LARGE SCALE GENOMIC DNA]</scope>
    <source>
        <strain evidence="2">FD-334 SS-4</strain>
    </source>
</reference>
<dbReference type="AlphaFoldDB" id="A0A0D2PGK5"/>